<dbReference type="Pfam" id="PF00126">
    <property type="entry name" value="HTH_1"/>
    <property type="match status" value="1"/>
</dbReference>
<dbReference type="Gene3D" id="3.40.190.290">
    <property type="match status" value="1"/>
</dbReference>
<keyword evidence="7" id="KW-1185">Reference proteome</keyword>
<dbReference type="RefSeq" id="WP_074237314.1">
    <property type="nucleotide sequence ID" value="NZ_FSRA01000001.1"/>
</dbReference>
<feature type="domain" description="HTH lysR-type" evidence="5">
    <location>
        <begin position="1"/>
        <end position="58"/>
    </location>
</feature>
<dbReference type="PROSITE" id="PS50931">
    <property type="entry name" value="HTH_LYSR"/>
    <property type="match status" value="1"/>
</dbReference>
<dbReference type="PANTHER" id="PTHR30126">
    <property type="entry name" value="HTH-TYPE TRANSCRIPTIONAL REGULATOR"/>
    <property type="match status" value="1"/>
</dbReference>
<keyword evidence="2" id="KW-0805">Transcription regulation</keyword>
<evidence type="ECO:0000259" key="5">
    <source>
        <dbReference type="PROSITE" id="PS50931"/>
    </source>
</evidence>
<dbReference type="InterPro" id="IPR036388">
    <property type="entry name" value="WH-like_DNA-bd_sf"/>
</dbReference>
<evidence type="ECO:0000256" key="1">
    <source>
        <dbReference type="ARBA" id="ARBA00009437"/>
    </source>
</evidence>
<dbReference type="EMBL" id="FSRA01000001">
    <property type="protein sequence ID" value="SIN65290.1"/>
    <property type="molecule type" value="Genomic_DNA"/>
</dbReference>
<dbReference type="InterPro" id="IPR005119">
    <property type="entry name" value="LysR_subst-bd"/>
</dbReference>
<organism evidence="6 7">
    <name type="scientific">Chitinophaga niabensis</name>
    <dbReference type="NCBI Taxonomy" id="536979"/>
    <lineage>
        <taxon>Bacteria</taxon>
        <taxon>Pseudomonadati</taxon>
        <taxon>Bacteroidota</taxon>
        <taxon>Chitinophagia</taxon>
        <taxon>Chitinophagales</taxon>
        <taxon>Chitinophagaceae</taxon>
        <taxon>Chitinophaga</taxon>
    </lineage>
</organism>
<evidence type="ECO:0000256" key="4">
    <source>
        <dbReference type="ARBA" id="ARBA00023163"/>
    </source>
</evidence>
<dbReference type="Proteomes" id="UP000185003">
    <property type="component" value="Unassembled WGS sequence"/>
</dbReference>
<dbReference type="SUPFAM" id="SSF46785">
    <property type="entry name" value="Winged helix' DNA-binding domain"/>
    <property type="match status" value="1"/>
</dbReference>
<dbReference type="OrthoDB" id="9785745at2"/>
<proteinExistence type="inferred from homology"/>
<dbReference type="GO" id="GO:0000976">
    <property type="term" value="F:transcription cis-regulatory region binding"/>
    <property type="evidence" value="ECO:0007669"/>
    <property type="project" value="TreeGrafter"/>
</dbReference>
<comment type="similarity">
    <text evidence="1">Belongs to the LysR transcriptional regulatory family.</text>
</comment>
<accession>A0A1N6D382</accession>
<evidence type="ECO:0000313" key="6">
    <source>
        <dbReference type="EMBL" id="SIN65290.1"/>
    </source>
</evidence>
<dbReference type="SUPFAM" id="SSF53850">
    <property type="entry name" value="Periplasmic binding protein-like II"/>
    <property type="match status" value="1"/>
</dbReference>
<keyword evidence="3 6" id="KW-0238">DNA-binding</keyword>
<protein>
    <submittedName>
        <fullName evidence="6">DNA-binding transcriptional regulator, LysR family</fullName>
    </submittedName>
</protein>
<dbReference type="PANTHER" id="PTHR30126:SF39">
    <property type="entry name" value="HTH-TYPE TRANSCRIPTIONAL REGULATOR CYSL"/>
    <property type="match status" value="1"/>
</dbReference>
<dbReference type="InterPro" id="IPR000847">
    <property type="entry name" value="LysR_HTH_N"/>
</dbReference>
<evidence type="ECO:0000256" key="2">
    <source>
        <dbReference type="ARBA" id="ARBA00023015"/>
    </source>
</evidence>
<dbReference type="STRING" id="536979.SAMN04488055_0196"/>
<dbReference type="InterPro" id="IPR036390">
    <property type="entry name" value="WH_DNA-bd_sf"/>
</dbReference>
<reference evidence="6 7" key="1">
    <citation type="submission" date="2016-11" db="EMBL/GenBank/DDBJ databases">
        <authorList>
            <person name="Jaros S."/>
            <person name="Januszkiewicz K."/>
            <person name="Wedrychowicz H."/>
        </authorList>
    </citation>
    <scope>NUCLEOTIDE SEQUENCE [LARGE SCALE GENOMIC DNA]</scope>
    <source>
        <strain evidence="6 7">DSM 24787</strain>
    </source>
</reference>
<evidence type="ECO:0000313" key="7">
    <source>
        <dbReference type="Proteomes" id="UP000185003"/>
    </source>
</evidence>
<dbReference type="Gene3D" id="1.10.10.10">
    <property type="entry name" value="Winged helix-like DNA-binding domain superfamily/Winged helix DNA-binding domain"/>
    <property type="match status" value="1"/>
</dbReference>
<gene>
    <name evidence="6" type="ORF">SAMN04488055_0196</name>
</gene>
<dbReference type="GO" id="GO:0003700">
    <property type="term" value="F:DNA-binding transcription factor activity"/>
    <property type="evidence" value="ECO:0007669"/>
    <property type="project" value="InterPro"/>
</dbReference>
<dbReference type="PRINTS" id="PR00039">
    <property type="entry name" value="HTHLYSR"/>
</dbReference>
<name>A0A1N6D382_9BACT</name>
<sequence>MLSTRHEVFMEVAHQKSFSKASQVLFISQPAVSNHIKGLEEQYKTKLFERKGLQIELTEAGHLLYNRLLAVRLIQKETEFDISVMHDKQQATGILNLGASTTAALYILPRVMSAFHREYPQVDISLLNRNSEIVLQALLDKEINIGVTEEKGKLTNITYQPFVKDQIVAVCSQDNPLARKKTYSLKELLNMSVAIRERGSGTLEAIKKGLAKSRIRLNDLKINIKLGGTEALKNFLLESDCVGFLSTRSIMKELQHGELVILQFEGLRIERSFYFIQRKGETSELNKRFIKMARSLYN</sequence>
<evidence type="ECO:0000256" key="3">
    <source>
        <dbReference type="ARBA" id="ARBA00023125"/>
    </source>
</evidence>
<dbReference type="Pfam" id="PF03466">
    <property type="entry name" value="LysR_substrate"/>
    <property type="match status" value="1"/>
</dbReference>
<dbReference type="AlphaFoldDB" id="A0A1N6D382"/>
<keyword evidence="4" id="KW-0804">Transcription</keyword>